<dbReference type="Gene3D" id="3.60.40.10">
    <property type="entry name" value="PPM-type phosphatase domain"/>
    <property type="match status" value="1"/>
</dbReference>
<dbReference type="InterPro" id="IPR001932">
    <property type="entry name" value="PPM-type_phosphatase-like_dom"/>
</dbReference>
<accession>A0A0K9NSL6</accession>
<comment type="cofactor">
    <cofactor evidence="2">
        <name>Mg(2+)</name>
        <dbReference type="ChEBI" id="CHEBI:18420"/>
    </cofactor>
</comment>
<dbReference type="PROSITE" id="PS51746">
    <property type="entry name" value="PPM_2"/>
    <property type="match status" value="1"/>
</dbReference>
<dbReference type="Pfam" id="PF00481">
    <property type="entry name" value="PP2C"/>
    <property type="match status" value="1"/>
</dbReference>
<dbReference type="GO" id="GO:1902531">
    <property type="term" value="P:regulation of intracellular signal transduction"/>
    <property type="evidence" value="ECO:0000318"/>
    <property type="project" value="GO_Central"/>
</dbReference>
<protein>
    <recommendedName>
        <fullName evidence="4">protein-serine/threonine phosphatase</fullName>
        <ecNumber evidence="4">3.1.3.16</ecNumber>
    </recommendedName>
</protein>
<dbReference type="Proteomes" id="UP000036987">
    <property type="component" value="Unassembled WGS sequence"/>
</dbReference>
<reference evidence="15" key="1">
    <citation type="journal article" date="2016" name="Nature">
        <title>The genome of the seagrass Zostera marina reveals angiosperm adaptation to the sea.</title>
        <authorList>
            <person name="Olsen J.L."/>
            <person name="Rouze P."/>
            <person name="Verhelst B."/>
            <person name="Lin Y.-C."/>
            <person name="Bayer T."/>
            <person name="Collen J."/>
            <person name="Dattolo E."/>
            <person name="De Paoli E."/>
            <person name="Dittami S."/>
            <person name="Maumus F."/>
            <person name="Michel G."/>
            <person name="Kersting A."/>
            <person name="Lauritano C."/>
            <person name="Lohaus R."/>
            <person name="Toepel M."/>
            <person name="Tonon T."/>
            <person name="Vanneste K."/>
            <person name="Amirebrahimi M."/>
            <person name="Brakel J."/>
            <person name="Bostroem C."/>
            <person name="Chovatia M."/>
            <person name="Grimwood J."/>
            <person name="Jenkins J.W."/>
            <person name="Jueterbock A."/>
            <person name="Mraz A."/>
            <person name="Stam W.T."/>
            <person name="Tice H."/>
            <person name="Bornberg-Bauer E."/>
            <person name="Green P.J."/>
            <person name="Pearson G.A."/>
            <person name="Procaccini G."/>
            <person name="Duarte C.M."/>
            <person name="Schmutz J."/>
            <person name="Reusch T.B.H."/>
            <person name="Van de Peer Y."/>
        </authorList>
    </citation>
    <scope>NUCLEOTIDE SEQUENCE [LARGE SCALE GENOMIC DNA]</scope>
    <source>
        <strain evidence="15">cv. Finnish</strain>
    </source>
</reference>
<evidence type="ECO:0000256" key="5">
    <source>
        <dbReference type="ARBA" id="ARBA00022723"/>
    </source>
</evidence>
<dbReference type="OrthoDB" id="420076at2759"/>
<keyword evidence="8 12" id="KW-0904">Protein phosphatase</keyword>
<dbReference type="GO" id="GO:0046872">
    <property type="term" value="F:metal ion binding"/>
    <property type="evidence" value="ECO:0007669"/>
    <property type="project" value="UniProtKB-KW"/>
</dbReference>
<evidence type="ECO:0000256" key="12">
    <source>
        <dbReference type="RuleBase" id="RU003465"/>
    </source>
</evidence>
<feature type="domain" description="PPM-type phosphatase" evidence="13">
    <location>
        <begin position="46"/>
        <end position="338"/>
    </location>
</feature>
<evidence type="ECO:0000256" key="3">
    <source>
        <dbReference type="ARBA" id="ARBA00006702"/>
    </source>
</evidence>
<comment type="cofactor">
    <cofactor evidence="1">
        <name>Mn(2+)</name>
        <dbReference type="ChEBI" id="CHEBI:29035"/>
    </cofactor>
</comment>
<gene>
    <name evidence="14" type="ORF">ZOSMA_70G00760</name>
</gene>
<evidence type="ECO:0000313" key="14">
    <source>
        <dbReference type="EMBL" id="KMZ59062.1"/>
    </source>
</evidence>
<dbReference type="EMBL" id="LFYR01001823">
    <property type="protein sequence ID" value="KMZ59062.1"/>
    <property type="molecule type" value="Genomic_DNA"/>
</dbReference>
<dbReference type="AlphaFoldDB" id="A0A0K9NSL6"/>
<dbReference type="SMART" id="SM00332">
    <property type="entry name" value="PP2Cc"/>
    <property type="match status" value="1"/>
</dbReference>
<evidence type="ECO:0000256" key="9">
    <source>
        <dbReference type="ARBA" id="ARBA00023211"/>
    </source>
</evidence>
<evidence type="ECO:0000256" key="1">
    <source>
        <dbReference type="ARBA" id="ARBA00001936"/>
    </source>
</evidence>
<comment type="catalytic activity">
    <reaction evidence="11">
        <text>O-phospho-L-threonyl-[protein] + H2O = L-threonyl-[protein] + phosphate</text>
        <dbReference type="Rhea" id="RHEA:47004"/>
        <dbReference type="Rhea" id="RHEA-COMP:11060"/>
        <dbReference type="Rhea" id="RHEA-COMP:11605"/>
        <dbReference type="ChEBI" id="CHEBI:15377"/>
        <dbReference type="ChEBI" id="CHEBI:30013"/>
        <dbReference type="ChEBI" id="CHEBI:43474"/>
        <dbReference type="ChEBI" id="CHEBI:61977"/>
        <dbReference type="EC" id="3.1.3.16"/>
    </reaction>
</comment>
<dbReference type="PANTHER" id="PTHR47992">
    <property type="entry name" value="PROTEIN PHOSPHATASE"/>
    <property type="match status" value="1"/>
</dbReference>
<dbReference type="OMA" id="SEDRCHI"/>
<evidence type="ECO:0000256" key="2">
    <source>
        <dbReference type="ARBA" id="ARBA00001946"/>
    </source>
</evidence>
<evidence type="ECO:0000256" key="4">
    <source>
        <dbReference type="ARBA" id="ARBA00013081"/>
    </source>
</evidence>
<evidence type="ECO:0000256" key="11">
    <source>
        <dbReference type="ARBA" id="ARBA00048336"/>
    </source>
</evidence>
<keyword evidence="5" id="KW-0479">Metal-binding</keyword>
<organism evidence="14 15">
    <name type="scientific">Zostera marina</name>
    <name type="common">Eelgrass</name>
    <dbReference type="NCBI Taxonomy" id="29655"/>
    <lineage>
        <taxon>Eukaryota</taxon>
        <taxon>Viridiplantae</taxon>
        <taxon>Streptophyta</taxon>
        <taxon>Embryophyta</taxon>
        <taxon>Tracheophyta</taxon>
        <taxon>Spermatophyta</taxon>
        <taxon>Magnoliopsida</taxon>
        <taxon>Liliopsida</taxon>
        <taxon>Zosteraceae</taxon>
        <taxon>Zostera</taxon>
    </lineage>
</organism>
<evidence type="ECO:0000256" key="7">
    <source>
        <dbReference type="ARBA" id="ARBA00022842"/>
    </source>
</evidence>
<evidence type="ECO:0000256" key="10">
    <source>
        <dbReference type="ARBA" id="ARBA00047761"/>
    </source>
</evidence>
<comment type="caution">
    <text evidence="14">The sequence shown here is derived from an EMBL/GenBank/DDBJ whole genome shotgun (WGS) entry which is preliminary data.</text>
</comment>
<proteinExistence type="inferred from homology"/>
<evidence type="ECO:0000259" key="13">
    <source>
        <dbReference type="PROSITE" id="PS51746"/>
    </source>
</evidence>
<dbReference type="STRING" id="29655.A0A0K9NSL6"/>
<keyword evidence="6 12" id="KW-0378">Hydrolase</keyword>
<comment type="catalytic activity">
    <reaction evidence="10">
        <text>O-phospho-L-seryl-[protein] + H2O = L-seryl-[protein] + phosphate</text>
        <dbReference type="Rhea" id="RHEA:20629"/>
        <dbReference type="Rhea" id="RHEA-COMP:9863"/>
        <dbReference type="Rhea" id="RHEA-COMP:11604"/>
        <dbReference type="ChEBI" id="CHEBI:15377"/>
        <dbReference type="ChEBI" id="CHEBI:29999"/>
        <dbReference type="ChEBI" id="CHEBI:43474"/>
        <dbReference type="ChEBI" id="CHEBI:83421"/>
        <dbReference type="EC" id="3.1.3.16"/>
    </reaction>
</comment>
<dbReference type="EC" id="3.1.3.16" evidence="4"/>
<dbReference type="InterPro" id="IPR000222">
    <property type="entry name" value="PP2C_BS"/>
</dbReference>
<dbReference type="GO" id="GO:0004722">
    <property type="term" value="F:protein serine/threonine phosphatase activity"/>
    <property type="evidence" value="ECO:0000318"/>
    <property type="project" value="GO_Central"/>
</dbReference>
<keyword evidence="7" id="KW-0460">Magnesium</keyword>
<evidence type="ECO:0000313" key="15">
    <source>
        <dbReference type="Proteomes" id="UP000036987"/>
    </source>
</evidence>
<evidence type="ECO:0000256" key="6">
    <source>
        <dbReference type="ARBA" id="ARBA00022801"/>
    </source>
</evidence>
<evidence type="ECO:0000256" key="8">
    <source>
        <dbReference type="ARBA" id="ARBA00022912"/>
    </source>
</evidence>
<dbReference type="CDD" id="cd00143">
    <property type="entry name" value="PP2Cc"/>
    <property type="match status" value="1"/>
</dbReference>
<dbReference type="SUPFAM" id="SSF81606">
    <property type="entry name" value="PP2C-like"/>
    <property type="match status" value="1"/>
</dbReference>
<name>A0A0K9NSL6_ZOSMR</name>
<dbReference type="PROSITE" id="PS01032">
    <property type="entry name" value="PPM_1"/>
    <property type="match status" value="1"/>
</dbReference>
<keyword evidence="9" id="KW-0464">Manganese</keyword>
<sequence length="374" mass="42879">MLMLEKLKRRLNSKKKSVDIAKLNDYDRRDRDKDQSWWHHPIGNHYAGLFSMALVHSNIPSEDRCHIEIGQHMTFAGVYDGHGGLNISEFLSRTMLYNILESAAKTSDSSLTPEVFLDCFAATDKDAMIYIHRNIEKDPRMLVAGSCCLVGIIFRKTLYIANLGDSRAVLGFVNELNDVVAEQLTRDHNTCRLEVRQDLRSKFPDDDTIVTFERQSYRLKGMVQVSRAFGNKRLKPVESEDPCYISTEPSVIIRKIKYRDRFIILASDGLWDKISVQDAVAIVNKYPKEGIARRLISEALNLAFYDPSFQKYVTCCKWIRSQMRRTLHDDITVIVIFLDIDKIFSDASSSSVVEDITLEGLCKPRPSMRLRGIK</sequence>
<comment type="similarity">
    <text evidence="3 12">Belongs to the PP2C family.</text>
</comment>
<dbReference type="InterPro" id="IPR015655">
    <property type="entry name" value="PP2C"/>
</dbReference>
<keyword evidence="15" id="KW-1185">Reference proteome</keyword>
<dbReference type="InterPro" id="IPR036457">
    <property type="entry name" value="PPM-type-like_dom_sf"/>
</dbReference>